<dbReference type="InterPro" id="IPR025241">
    <property type="entry name" value="DUF4190"/>
</dbReference>
<dbReference type="OrthoDB" id="4829526at2"/>
<evidence type="ECO:0000313" key="5">
    <source>
        <dbReference type="Proteomes" id="UP000280501"/>
    </source>
</evidence>
<feature type="region of interest" description="Disordered" evidence="1">
    <location>
        <begin position="1"/>
        <end position="57"/>
    </location>
</feature>
<feature type="transmembrane region" description="Helical" evidence="2">
    <location>
        <begin position="78"/>
        <end position="103"/>
    </location>
</feature>
<evidence type="ECO:0000256" key="1">
    <source>
        <dbReference type="SAM" id="MobiDB-lite"/>
    </source>
</evidence>
<feature type="domain" description="DUF4190" evidence="3">
    <location>
        <begin position="76"/>
        <end position="135"/>
    </location>
</feature>
<accession>A0A3N4Z753</accession>
<keyword evidence="2" id="KW-1133">Transmembrane helix</keyword>
<feature type="transmembrane region" description="Helical" evidence="2">
    <location>
        <begin position="139"/>
        <end position="159"/>
    </location>
</feature>
<dbReference type="Proteomes" id="UP000280501">
    <property type="component" value="Unassembled WGS sequence"/>
</dbReference>
<reference evidence="4 5" key="1">
    <citation type="submission" date="2018-11" db="EMBL/GenBank/DDBJ databases">
        <title>Sequencing the genomes of 1000 actinobacteria strains.</title>
        <authorList>
            <person name="Klenk H.-P."/>
        </authorList>
    </citation>
    <scope>NUCLEOTIDE SEQUENCE [LARGE SCALE GENOMIC DNA]</scope>
    <source>
        <strain evidence="4 5">DSM 15700</strain>
    </source>
</reference>
<gene>
    <name evidence="4" type="ORF">EDD34_1751</name>
</gene>
<comment type="caution">
    <text evidence="4">The sequence shown here is derived from an EMBL/GenBank/DDBJ whole genome shotgun (WGS) entry which is preliminary data.</text>
</comment>
<keyword evidence="2" id="KW-0472">Membrane</keyword>
<protein>
    <submittedName>
        <fullName evidence="4">Uncharacterized protein DUF4190</fullName>
    </submittedName>
</protein>
<dbReference type="RefSeq" id="WP_123814207.1">
    <property type="nucleotide sequence ID" value="NZ_RKQZ01000001.1"/>
</dbReference>
<feature type="compositionally biased region" description="Pro residues" evidence="1">
    <location>
        <begin position="47"/>
        <end position="57"/>
    </location>
</feature>
<dbReference type="Pfam" id="PF13828">
    <property type="entry name" value="DUF4190"/>
    <property type="match status" value="1"/>
</dbReference>
<keyword evidence="5" id="KW-1185">Reference proteome</keyword>
<name>A0A3N4Z753_9MICO</name>
<proteinExistence type="predicted"/>
<keyword evidence="2" id="KW-0812">Transmembrane</keyword>
<feature type="transmembrane region" description="Helical" evidence="2">
    <location>
        <begin position="115"/>
        <end position="133"/>
    </location>
</feature>
<evidence type="ECO:0000256" key="2">
    <source>
        <dbReference type="SAM" id="Phobius"/>
    </source>
</evidence>
<organism evidence="4 5">
    <name type="scientific">Myceligenerans xiligouense</name>
    <dbReference type="NCBI Taxonomy" id="253184"/>
    <lineage>
        <taxon>Bacteria</taxon>
        <taxon>Bacillati</taxon>
        <taxon>Actinomycetota</taxon>
        <taxon>Actinomycetes</taxon>
        <taxon>Micrococcales</taxon>
        <taxon>Promicromonosporaceae</taxon>
        <taxon>Myceligenerans</taxon>
    </lineage>
</organism>
<evidence type="ECO:0000259" key="3">
    <source>
        <dbReference type="Pfam" id="PF13828"/>
    </source>
</evidence>
<evidence type="ECO:0000313" key="4">
    <source>
        <dbReference type="EMBL" id="RPF21132.1"/>
    </source>
</evidence>
<dbReference type="AlphaFoldDB" id="A0A3N4Z753"/>
<sequence length="162" mass="16169">MSMPPPGDLSPAPDDHPGSGHRPAPYGRTGPISQPYQGPPGAAQGMPPGPPPAAPPPVPYGGPQYGYVMPMPQNELGLWSLVTGILSWVVCPLVLGVVAIVTGHAGMKAVREGKANNAGAATAGLILGWLNVAMVAGGLLLWLIFGVAMVGVAGLGSLLSAG</sequence>
<dbReference type="EMBL" id="RKQZ01000001">
    <property type="protein sequence ID" value="RPF21132.1"/>
    <property type="molecule type" value="Genomic_DNA"/>
</dbReference>
<feature type="compositionally biased region" description="Low complexity" evidence="1">
    <location>
        <begin position="34"/>
        <end position="46"/>
    </location>
</feature>